<dbReference type="Gene3D" id="3.40.1090.10">
    <property type="entry name" value="Cytosolic phospholipase A2 catalytic domain"/>
    <property type="match status" value="1"/>
</dbReference>
<evidence type="ECO:0000259" key="3">
    <source>
        <dbReference type="PROSITE" id="PS51635"/>
    </source>
</evidence>
<protein>
    <submittedName>
        <fullName evidence="4">Patatin-like phospholipase</fullName>
    </submittedName>
</protein>
<evidence type="ECO:0000313" key="4">
    <source>
        <dbReference type="EMBL" id="TDT60965.1"/>
    </source>
</evidence>
<proteinExistence type="predicted"/>
<dbReference type="Pfam" id="PF01734">
    <property type="entry name" value="Patatin"/>
    <property type="match status" value="1"/>
</dbReference>
<comment type="caution">
    <text evidence="4">The sequence shown here is derived from an EMBL/GenBank/DDBJ whole genome shotgun (WGS) entry which is preliminary data.</text>
</comment>
<dbReference type="RefSeq" id="WP_133628139.1">
    <property type="nucleotide sequence ID" value="NZ_SOAZ01000010.1"/>
</dbReference>
<dbReference type="InterPro" id="IPR016035">
    <property type="entry name" value="Acyl_Trfase/lysoPLipase"/>
</dbReference>
<gene>
    <name evidence="4" type="ORF">EDD71_11083</name>
</gene>
<reference evidence="4 5" key="1">
    <citation type="submission" date="2019-03" db="EMBL/GenBank/DDBJ databases">
        <title>Genomic Encyclopedia of Type Strains, Phase IV (KMG-IV): sequencing the most valuable type-strain genomes for metagenomic binning, comparative biology and taxonomic classification.</title>
        <authorList>
            <person name="Goeker M."/>
        </authorList>
    </citation>
    <scope>NUCLEOTIDE SEQUENCE [LARGE SCALE GENOMIC DNA]</scope>
    <source>
        <strain evidence="4 5">DSM 24455</strain>
    </source>
</reference>
<feature type="active site" description="Nucleophile" evidence="2">
    <location>
        <position position="38"/>
    </location>
</feature>
<feature type="active site" description="Proton acceptor" evidence="2">
    <location>
        <position position="177"/>
    </location>
</feature>
<keyword evidence="1 2" id="KW-0443">Lipid metabolism</keyword>
<feature type="short sequence motif" description="DGA/G" evidence="2">
    <location>
        <begin position="177"/>
        <end position="179"/>
    </location>
</feature>
<organism evidence="4 5">
    <name type="scientific">Fonticella tunisiensis</name>
    <dbReference type="NCBI Taxonomy" id="1096341"/>
    <lineage>
        <taxon>Bacteria</taxon>
        <taxon>Bacillati</taxon>
        <taxon>Bacillota</taxon>
        <taxon>Clostridia</taxon>
        <taxon>Eubacteriales</taxon>
        <taxon>Clostridiaceae</taxon>
        <taxon>Fonticella</taxon>
    </lineage>
</organism>
<dbReference type="SUPFAM" id="SSF52151">
    <property type="entry name" value="FabD/lysophospholipase-like"/>
    <property type="match status" value="1"/>
</dbReference>
<dbReference type="AlphaFoldDB" id="A0A4R7KPN2"/>
<keyword evidence="5" id="KW-1185">Reference proteome</keyword>
<dbReference type="PROSITE" id="PS51635">
    <property type="entry name" value="PNPLA"/>
    <property type="match status" value="1"/>
</dbReference>
<feature type="short sequence motif" description="GXSXG" evidence="2">
    <location>
        <begin position="36"/>
        <end position="40"/>
    </location>
</feature>
<keyword evidence="2" id="KW-0442">Lipid degradation</keyword>
<dbReference type="InterPro" id="IPR002641">
    <property type="entry name" value="PNPLA_dom"/>
</dbReference>
<accession>A0A4R7KPN2</accession>
<evidence type="ECO:0000256" key="1">
    <source>
        <dbReference type="ARBA" id="ARBA00023098"/>
    </source>
</evidence>
<evidence type="ECO:0000256" key="2">
    <source>
        <dbReference type="PROSITE-ProRule" id="PRU01161"/>
    </source>
</evidence>
<name>A0A4R7KPN2_9CLOT</name>
<evidence type="ECO:0000313" key="5">
    <source>
        <dbReference type="Proteomes" id="UP000295325"/>
    </source>
</evidence>
<dbReference type="EMBL" id="SOAZ01000010">
    <property type="protein sequence ID" value="TDT60965.1"/>
    <property type="molecule type" value="Genomic_DNA"/>
</dbReference>
<dbReference type="GO" id="GO:0016787">
    <property type="term" value="F:hydrolase activity"/>
    <property type="evidence" value="ECO:0007669"/>
    <property type="project" value="UniProtKB-UniRule"/>
</dbReference>
<dbReference type="GO" id="GO:0016042">
    <property type="term" value="P:lipid catabolic process"/>
    <property type="evidence" value="ECO:0007669"/>
    <property type="project" value="UniProtKB-UniRule"/>
</dbReference>
<sequence>MRLGICLPGGGAKGAFQGGALKRLLENGVKPYILTGTSIGAVNAYFILKDSTKEMEYIWLNMDSTRYQGKIDKVIDNSKLLEELSRLNGHNDYLKSVYINYVEVNGRRLTEKVVDIKNMDKEDALRFVGYSSLLPLRVPEGENYGKEAVTMKFDSQRVFQYFKEDVENGVYDGYRLDGGILNNNLVSPFIDDRVNKIVIIALKDGYEVPEYIYDYYSKDDIIVIEPDRHVEPGETLMFERKYCKDMFERGYRLAGEILNML</sequence>
<feature type="short sequence motif" description="GXGXXG" evidence="2">
    <location>
        <begin position="9"/>
        <end position="14"/>
    </location>
</feature>
<dbReference type="Proteomes" id="UP000295325">
    <property type="component" value="Unassembled WGS sequence"/>
</dbReference>
<dbReference type="OrthoDB" id="9770965at2"/>
<feature type="domain" description="PNPLA" evidence="3">
    <location>
        <begin position="5"/>
        <end position="190"/>
    </location>
</feature>
<keyword evidence="2" id="KW-0378">Hydrolase</keyword>